<feature type="transmembrane region" description="Helical" evidence="10">
    <location>
        <begin position="123"/>
        <end position="143"/>
    </location>
</feature>
<feature type="region of interest" description="Disordered" evidence="9">
    <location>
        <begin position="1"/>
        <end position="76"/>
    </location>
</feature>
<keyword evidence="10" id="KW-0472">Membrane</keyword>
<evidence type="ECO:0000256" key="1">
    <source>
        <dbReference type="ARBA" id="ARBA00000085"/>
    </source>
</evidence>
<dbReference type="PANTHER" id="PTHR24421:SF10">
    <property type="entry name" value="NITRATE_NITRITE SENSOR PROTEIN NARQ"/>
    <property type="match status" value="1"/>
</dbReference>
<dbReference type="PANTHER" id="PTHR24421">
    <property type="entry name" value="NITRATE/NITRITE SENSOR PROTEIN NARX-RELATED"/>
    <property type="match status" value="1"/>
</dbReference>
<dbReference type="EC" id="2.7.13.3" evidence="2"/>
<dbReference type="Gene3D" id="3.30.565.10">
    <property type="entry name" value="Histidine kinase-like ATPase, C-terminal domain"/>
    <property type="match status" value="1"/>
</dbReference>
<keyword evidence="5" id="KW-0547">Nucleotide-binding</keyword>
<evidence type="ECO:0000256" key="4">
    <source>
        <dbReference type="ARBA" id="ARBA00022679"/>
    </source>
</evidence>
<comment type="caution">
    <text evidence="12">The sequence shown here is derived from an EMBL/GenBank/DDBJ whole genome shotgun (WGS) entry which is preliminary data.</text>
</comment>
<dbReference type="SUPFAM" id="SSF55874">
    <property type="entry name" value="ATPase domain of HSP90 chaperone/DNA topoisomerase II/histidine kinase"/>
    <property type="match status" value="1"/>
</dbReference>
<keyword evidence="6 12" id="KW-0418">Kinase</keyword>
<dbReference type="InterPro" id="IPR025828">
    <property type="entry name" value="Put_sensor_dom"/>
</dbReference>
<dbReference type="SMART" id="SM00387">
    <property type="entry name" value="HATPase_c"/>
    <property type="match status" value="1"/>
</dbReference>
<keyword evidence="10" id="KW-0812">Transmembrane</keyword>
<name>A0ABX1BPT8_9ACTN</name>
<feature type="transmembrane region" description="Helical" evidence="10">
    <location>
        <begin position="251"/>
        <end position="269"/>
    </location>
</feature>
<feature type="transmembrane region" description="Helical" evidence="10">
    <location>
        <begin position="201"/>
        <end position="231"/>
    </location>
</feature>
<protein>
    <recommendedName>
        <fullName evidence="2">histidine kinase</fullName>
        <ecNumber evidence="2">2.7.13.3</ecNumber>
    </recommendedName>
</protein>
<keyword evidence="4" id="KW-0808">Transferase</keyword>
<dbReference type="Proteomes" id="UP000695264">
    <property type="component" value="Unassembled WGS sequence"/>
</dbReference>
<keyword evidence="8" id="KW-0902">Two-component regulatory system</keyword>
<keyword evidence="7" id="KW-0067">ATP-binding</keyword>
<feature type="domain" description="Histidine kinase/HSP90-like ATPase" evidence="11">
    <location>
        <begin position="412"/>
        <end position="504"/>
    </location>
</feature>
<gene>
    <name evidence="12" type="ORF">HCK00_03865</name>
</gene>
<evidence type="ECO:0000256" key="5">
    <source>
        <dbReference type="ARBA" id="ARBA00022741"/>
    </source>
</evidence>
<reference evidence="12 13" key="1">
    <citation type="submission" date="2020-03" db="EMBL/GenBank/DDBJ databases">
        <title>WGS of actinomycetes isolated from Thailand.</title>
        <authorList>
            <person name="Thawai C."/>
        </authorList>
    </citation>
    <scope>NUCLEOTIDE SEQUENCE [LARGE SCALE GENOMIC DNA]</scope>
    <source>
        <strain evidence="12 13">PLAI 1-29</strain>
    </source>
</reference>
<keyword evidence="10" id="KW-1133">Transmembrane helix</keyword>
<dbReference type="Pfam" id="PF02518">
    <property type="entry name" value="HATPase_c"/>
    <property type="match status" value="1"/>
</dbReference>
<keyword evidence="3" id="KW-0597">Phosphoprotein</keyword>
<evidence type="ECO:0000256" key="10">
    <source>
        <dbReference type="SAM" id="Phobius"/>
    </source>
</evidence>
<evidence type="ECO:0000313" key="12">
    <source>
        <dbReference type="EMBL" id="NJP99700.1"/>
    </source>
</evidence>
<proteinExistence type="predicted"/>
<evidence type="ECO:0000256" key="8">
    <source>
        <dbReference type="ARBA" id="ARBA00023012"/>
    </source>
</evidence>
<dbReference type="Pfam" id="PF13796">
    <property type="entry name" value="Sensor"/>
    <property type="match status" value="1"/>
</dbReference>
<organism evidence="12 13">
    <name type="scientific">Streptomyces zingiberis</name>
    <dbReference type="NCBI Taxonomy" id="2053010"/>
    <lineage>
        <taxon>Bacteria</taxon>
        <taxon>Bacillati</taxon>
        <taxon>Actinomycetota</taxon>
        <taxon>Actinomycetes</taxon>
        <taxon>Kitasatosporales</taxon>
        <taxon>Streptomycetaceae</taxon>
        <taxon>Streptomyces</taxon>
    </lineage>
</organism>
<dbReference type="InterPro" id="IPR036890">
    <property type="entry name" value="HATPase_C_sf"/>
</dbReference>
<evidence type="ECO:0000256" key="9">
    <source>
        <dbReference type="SAM" id="MobiDB-lite"/>
    </source>
</evidence>
<evidence type="ECO:0000256" key="6">
    <source>
        <dbReference type="ARBA" id="ARBA00022777"/>
    </source>
</evidence>
<dbReference type="EMBL" id="JAATEN010000002">
    <property type="protein sequence ID" value="NJP99700.1"/>
    <property type="molecule type" value="Genomic_DNA"/>
</dbReference>
<keyword evidence="13" id="KW-1185">Reference proteome</keyword>
<feature type="compositionally biased region" description="Low complexity" evidence="9">
    <location>
        <begin position="1"/>
        <end position="19"/>
    </location>
</feature>
<dbReference type="CDD" id="cd16917">
    <property type="entry name" value="HATPase_UhpB-NarQ-NarX-like"/>
    <property type="match status" value="1"/>
</dbReference>
<dbReference type="InterPro" id="IPR011712">
    <property type="entry name" value="Sig_transdc_His_kin_sub3_dim/P"/>
</dbReference>
<evidence type="ECO:0000256" key="3">
    <source>
        <dbReference type="ARBA" id="ARBA00022553"/>
    </source>
</evidence>
<evidence type="ECO:0000313" key="13">
    <source>
        <dbReference type="Proteomes" id="UP000695264"/>
    </source>
</evidence>
<dbReference type="InterPro" id="IPR050482">
    <property type="entry name" value="Sensor_HK_TwoCompSys"/>
</dbReference>
<evidence type="ECO:0000256" key="2">
    <source>
        <dbReference type="ARBA" id="ARBA00012438"/>
    </source>
</evidence>
<evidence type="ECO:0000259" key="11">
    <source>
        <dbReference type="SMART" id="SM00387"/>
    </source>
</evidence>
<accession>A0ABX1BPT8</accession>
<dbReference type="GO" id="GO:0016301">
    <property type="term" value="F:kinase activity"/>
    <property type="evidence" value="ECO:0007669"/>
    <property type="project" value="UniProtKB-KW"/>
</dbReference>
<evidence type="ECO:0000256" key="7">
    <source>
        <dbReference type="ARBA" id="ARBA00022840"/>
    </source>
</evidence>
<sequence>MSTGVRTRSPPRSPASAPVHPRRGPTRAPGGPWGDTGTPAGWCRVHPPGGPGPRAPRARRRETGHTGVRGGRPRDPGIHVVTKFSAALPAALAAAGRGLLLAGAALLVSTSLLMLTLLSLGLIPLGIGVVTTPAVLGAVVSYADRRREAGRAWTGVPAPTVRRPLPPEEGGFLGARARRCGQLLSDPATWRDVLWLWFDMVVGFTTAILAGLPLILPVVGVALAAGLWRVVERTGETVTFLFLPVTGQPSALLAGALGLAFLAAAPLIAQPLLRLHVRVSAAVLSPPKAVLARRVQRLEETRGDAVDVSAAELRRIERDLHDGAQARLVAMGMSLGTVEALLEKDPEQARRLLAAARQSSAEALTELRDLVRGIHPPVLAERGLGDALRALALRLPLPVDVAVELPGRAAAPVESAAYFAVSEALTNAVKHSGADHLWLDVRYDGPARALRMTVTDNGRGGADPAAGSGLSGVERRLGTFDGVLAVSSPAGGPTMVTMELPCVLSSQKTSSS</sequence>
<dbReference type="InterPro" id="IPR003594">
    <property type="entry name" value="HATPase_dom"/>
</dbReference>
<comment type="catalytic activity">
    <reaction evidence="1">
        <text>ATP + protein L-histidine = ADP + protein N-phospho-L-histidine.</text>
        <dbReference type="EC" id="2.7.13.3"/>
    </reaction>
</comment>
<dbReference type="Gene3D" id="1.20.5.1930">
    <property type="match status" value="1"/>
</dbReference>
<dbReference type="Pfam" id="PF07730">
    <property type="entry name" value="HisKA_3"/>
    <property type="match status" value="1"/>
</dbReference>